<proteinExistence type="predicted"/>
<dbReference type="AlphaFoldDB" id="A0A6V6YYZ4"/>
<accession>A0A6V6YYZ4</accession>
<feature type="transmembrane region" description="Helical" evidence="1">
    <location>
        <begin position="9"/>
        <end position="28"/>
    </location>
</feature>
<keyword evidence="1" id="KW-0472">Membrane</keyword>
<evidence type="ECO:0000256" key="1">
    <source>
        <dbReference type="SAM" id="Phobius"/>
    </source>
</evidence>
<dbReference type="Gene3D" id="2.160.10.10">
    <property type="entry name" value="Hexapeptide repeat proteins"/>
    <property type="match status" value="1"/>
</dbReference>
<dbReference type="Pfam" id="PF00132">
    <property type="entry name" value="Hexapep"/>
    <property type="match status" value="1"/>
</dbReference>
<keyword evidence="3" id="KW-1185">Reference proteome</keyword>
<comment type="caution">
    <text evidence="2">The sequence shown here is derived from an EMBL/GenBank/DDBJ whole genome shotgun (WGS) entry which is preliminary data.</text>
</comment>
<dbReference type="EMBL" id="CAIJDP010000068">
    <property type="protein sequence ID" value="CAD0004616.1"/>
    <property type="molecule type" value="Genomic_DNA"/>
</dbReference>
<sequence length="211" mass="23591">MIKRIYKKIFISGATFSVFKTIFIRVFVFRDFKKNIYTGKRTLILLDKGAQIKIKGSLHIDAKNNGQFWFYSSVRLLENTIVDIKGSVNFFSGLQLKLFKNARLTIGDGTYFSGPIVIHAKENISIGENCSISWFCSIIDSNFHEIDEGSGIITKEVIIGNNVWIGNNVTILPGTIIEDNAIIGAQSIVKGHYKSGGIYAGNPAKLIRERH</sequence>
<evidence type="ECO:0000313" key="3">
    <source>
        <dbReference type="Proteomes" id="UP000530060"/>
    </source>
</evidence>
<keyword evidence="1" id="KW-1133">Transmembrane helix</keyword>
<dbReference type="InterPro" id="IPR051159">
    <property type="entry name" value="Hexapeptide_acetyltransf"/>
</dbReference>
<dbReference type="CDD" id="cd04647">
    <property type="entry name" value="LbH_MAT_like"/>
    <property type="match status" value="1"/>
</dbReference>
<dbReference type="SUPFAM" id="SSF51161">
    <property type="entry name" value="Trimeric LpxA-like enzymes"/>
    <property type="match status" value="1"/>
</dbReference>
<gene>
    <name evidence="2" type="ORF">FLAT13_02378</name>
</gene>
<protein>
    <recommendedName>
        <fullName evidence="4">Acetyltransferase (Isoleucine patch superfamily)</fullName>
    </recommendedName>
</protein>
<reference evidence="2 3" key="1">
    <citation type="submission" date="2020-06" db="EMBL/GenBank/DDBJ databases">
        <authorList>
            <person name="Criscuolo A."/>
        </authorList>
    </citation>
    <scope>NUCLEOTIDE SEQUENCE [LARGE SCALE GENOMIC DNA]</scope>
    <source>
        <strain evidence="3">CIP 111411</strain>
    </source>
</reference>
<evidence type="ECO:0000313" key="2">
    <source>
        <dbReference type="EMBL" id="CAD0004616.1"/>
    </source>
</evidence>
<keyword evidence="1" id="KW-0812">Transmembrane</keyword>
<dbReference type="Proteomes" id="UP000530060">
    <property type="component" value="Unassembled WGS sequence"/>
</dbReference>
<dbReference type="InterPro" id="IPR011004">
    <property type="entry name" value="Trimer_LpxA-like_sf"/>
</dbReference>
<dbReference type="InterPro" id="IPR001451">
    <property type="entry name" value="Hexapep"/>
</dbReference>
<dbReference type="PANTHER" id="PTHR23416">
    <property type="entry name" value="SIALIC ACID SYNTHASE-RELATED"/>
    <property type="match status" value="1"/>
</dbReference>
<evidence type="ECO:0008006" key="4">
    <source>
        <dbReference type="Google" id="ProtNLM"/>
    </source>
</evidence>
<dbReference type="RefSeq" id="WP_180909035.1">
    <property type="nucleotide sequence ID" value="NZ_CAIJDP010000068.1"/>
</dbReference>
<name>A0A6V6YYZ4_9FLAO</name>
<organism evidence="2 3">
    <name type="scientific">Flavobacterium salmonis</name>
    <dbReference type="NCBI Taxonomy" id="2654844"/>
    <lineage>
        <taxon>Bacteria</taxon>
        <taxon>Pseudomonadati</taxon>
        <taxon>Bacteroidota</taxon>
        <taxon>Flavobacteriia</taxon>
        <taxon>Flavobacteriales</taxon>
        <taxon>Flavobacteriaceae</taxon>
        <taxon>Flavobacterium</taxon>
    </lineage>
</organism>